<name>A0A0E9SZ90_ANGAN</name>
<organism evidence="1">
    <name type="scientific">Anguilla anguilla</name>
    <name type="common">European freshwater eel</name>
    <name type="synonym">Muraena anguilla</name>
    <dbReference type="NCBI Taxonomy" id="7936"/>
    <lineage>
        <taxon>Eukaryota</taxon>
        <taxon>Metazoa</taxon>
        <taxon>Chordata</taxon>
        <taxon>Craniata</taxon>
        <taxon>Vertebrata</taxon>
        <taxon>Euteleostomi</taxon>
        <taxon>Actinopterygii</taxon>
        <taxon>Neopterygii</taxon>
        <taxon>Teleostei</taxon>
        <taxon>Anguilliformes</taxon>
        <taxon>Anguillidae</taxon>
        <taxon>Anguilla</taxon>
    </lineage>
</organism>
<dbReference type="EMBL" id="GBXM01061995">
    <property type="protein sequence ID" value="JAH46582.1"/>
    <property type="molecule type" value="Transcribed_RNA"/>
</dbReference>
<proteinExistence type="predicted"/>
<evidence type="ECO:0000313" key="1">
    <source>
        <dbReference type="EMBL" id="JAH46582.1"/>
    </source>
</evidence>
<dbReference type="AlphaFoldDB" id="A0A0E9SZ90"/>
<sequence>MCCLMLFHSPSTMVPIKQWLPIAQQLQQYQLYLSNNNNTEL</sequence>
<accession>A0A0E9SZ90</accession>
<protein>
    <submittedName>
        <fullName evidence="1">Uncharacterized protein</fullName>
    </submittedName>
</protein>
<reference evidence="1" key="2">
    <citation type="journal article" date="2015" name="Fish Shellfish Immunol.">
        <title>Early steps in the European eel (Anguilla anguilla)-Vibrio vulnificus interaction in the gills: Role of the RtxA13 toxin.</title>
        <authorList>
            <person name="Callol A."/>
            <person name="Pajuelo D."/>
            <person name="Ebbesson L."/>
            <person name="Teles M."/>
            <person name="MacKenzie S."/>
            <person name="Amaro C."/>
        </authorList>
    </citation>
    <scope>NUCLEOTIDE SEQUENCE</scope>
</reference>
<reference evidence="1" key="1">
    <citation type="submission" date="2014-11" db="EMBL/GenBank/DDBJ databases">
        <authorList>
            <person name="Amaro Gonzalez C."/>
        </authorList>
    </citation>
    <scope>NUCLEOTIDE SEQUENCE</scope>
</reference>